<keyword evidence="3 6" id="KW-0812">Transmembrane</keyword>
<reference evidence="7 8" key="1">
    <citation type="submission" date="2018-01" db="EMBL/GenBank/DDBJ databases">
        <title>Genome Sequencing and Assembly of Anaerobacter polyendosporus strain CT4.</title>
        <authorList>
            <person name="Tachaapaikoon C."/>
            <person name="Sutheeworapong S."/>
            <person name="Jenjaroenpun P."/>
            <person name="Wongsurawat T."/>
            <person name="Nookeaw I."/>
            <person name="Cheawchanlertfa P."/>
            <person name="Kosugi A."/>
            <person name="Cheevadhanarak S."/>
            <person name="Ratanakhanokchai K."/>
        </authorList>
    </citation>
    <scope>NUCLEOTIDE SEQUENCE [LARGE SCALE GENOMIC DNA]</scope>
    <source>
        <strain evidence="7 8">CT4</strain>
    </source>
</reference>
<dbReference type="PANTHER" id="PTHR23513">
    <property type="entry name" value="INTEGRAL MEMBRANE EFFLUX PROTEIN-RELATED"/>
    <property type="match status" value="1"/>
</dbReference>
<evidence type="ECO:0000256" key="6">
    <source>
        <dbReference type="SAM" id="Phobius"/>
    </source>
</evidence>
<comment type="subcellular location">
    <subcellularLocation>
        <location evidence="1">Cell membrane</location>
        <topology evidence="1">Multi-pass membrane protein</topology>
    </subcellularLocation>
</comment>
<dbReference type="Gene3D" id="1.20.1250.20">
    <property type="entry name" value="MFS general substrate transporter like domains"/>
    <property type="match status" value="1"/>
</dbReference>
<dbReference type="GO" id="GO:0005886">
    <property type="term" value="C:plasma membrane"/>
    <property type="evidence" value="ECO:0007669"/>
    <property type="project" value="UniProtKB-SubCell"/>
</dbReference>
<name>A0A410DW21_9CLOT</name>
<feature type="transmembrane region" description="Helical" evidence="6">
    <location>
        <begin position="327"/>
        <end position="350"/>
    </location>
</feature>
<dbReference type="Pfam" id="PF07690">
    <property type="entry name" value="MFS_1"/>
    <property type="match status" value="1"/>
</dbReference>
<dbReference type="RefSeq" id="WP_128214008.1">
    <property type="nucleotide sequence ID" value="NZ_CP025746.1"/>
</dbReference>
<dbReference type="InterPro" id="IPR011701">
    <property type="entry name" value="MFS"/>
</dbReference>
<evidence type="ECO:0000313" key="8">
    <source>
        <dbReference type="Proteomes" id="UP000286268"/>
    </source>
</evidence>
<proteinExistence type="predicted"/>
<feature type="transmembrane region" description="Helical" evidence="6">
    <location>
        <begin position="55"/>
        <end position="77"/>
    </location>
</feature>
<dbReference type="OrthoDB" id="9775268at2"/>
<evidence type="ECO:0000313" key="7">
    <source>
        <dbReference type="EMBL" id="QAA33285.1"/>
    </source>
</evidence>
<feature type="transmembrane region" description="Helical" evidence="6">
    <location>
        <begin position="268"/>
        <end position="288"/>
    </location>
</feature>
<sequence>METALEKKIGYKLVLKEKSYMLYGISNLISRFGDSIDTIAYGWMVYQITGSTTLLATIFGVNAIPTIIFQPFSGVLVEYRKKKHIIFICNMGRGVMVSITALLFYFNLLLPIHLFIITFLNSTFEAFQSPASTASIPYILDKEMYSYGMSLSSTASRITEMIGLAVAGGIIAVIGISGAILLDAITFYVCGSLILLVKYKGEEIKKDKIALDGYFKDLKGGFVYLKSNRLIFNICLFGALVNILLIPINTLVVAYVKDVLKKGVEVVSVIQFTSTIGLALGTVIYPKVKEKVKGIYLVIVSGILIGIVYILYFIVGQLKVQVAIYPALVLIGLLLGISAGIFLMTINVAFMEKIEKDYLGRVAGVFNSLAMAATPLGSLTVGGLCIFLNTSKLFLVFGMLTIALFLLQKFNKSLAKL</sequence>
<feature type="transmembrane region" description="Helical" evidence="6">
    <location>
        <begin position="362"/>
        <end position="380"/>
    </location>
</feature>
<keyword evidence="8" id="KW-1185">Reference proteome</keyword>
<feature type="transmembrane region" description="Helical" evidence="6">
    <location>
        <begin position="97"/>
        <end position="120"/>
    </location>
</feature>
<keyword evidence="2" id="KW-1003">Cell membrane</keyword>
<feature type="transmembrane region" description="Helical" evidence="6">
    <location>
        <begin position="295"/>
        <end position="315"/>
    </location>
</feature>
<feature type="transmembrane region" description="Helical" evidence="6">
    <location>
        <begin position="230"/>
        <end position="256"/>
    </location>
</feature>
<dbReference type="Proteomes" id="UP000286268">
    <property type="component" value="Chromosome"/>
</dbReference>
<evidence type="ECO:0000256" key="5">
    <source>
        <dbReference type="ARBA" id="ARBA00023136"/>
    </source>
</evidence>
<dbReference type="InterPro" id="IPR036259">
    <property type="entry name" value="MFS_trans_sf"/>
</dbReference>
<dbReference type="CDD" id="cd06173">
    <property type="entry name" value="MFS_MefA_like"/>
    <property type="match status" value="1"/>
</dbReference>
<organism evidence="7 8">
    <name type="scientific">Clostridium manihotivorum</name>
    <dbReference type="NCBI Taxonomy" id="2320868"/>
    <lineage>
        <taxon>Bacteria</taxon>
        <taxon>Bacillati</taxon>
        <taxon>Bacillota</taxon>
        <taxon>Clostridia</taxon>
        <taxon>Eubacteriales</taxon>
        <taxon>Clostridiaceae</taxon>
        <taxon>Clostridium</taxon>
    </lineage>
</organism>
<feature type="transmembrane region" description="Helical" evidence="6">
    <location>
        <begin position="20"/>
        <end position="43"/>
    </location>
</feature>
<keyword evidence="5 6" id="KW-0472">Membrane</keyword>
<dbReference type="SUPFAM" id="SSF103473">
    <property type="entry name" value="MFS general substrate transporter"/>
    <property type="match status" value="1"/>
</dbReference>
<dbReference type="GO" id="GO:0022857">
    <property type="term" value="F:transmembrane transporter activity"/>
    <property type="evidence" value="ECO:0007669"/>
    <property type="project" value="InterPro"/>
</dbReference>
<evidence type="ECO:0000256" key="2">
    <source>
        <dbReference type="ARBA" id="ARBA00022475"/>
    </source>
</evidence>
<dbReference type="AlphaFoldDB" id="A0A410DW21"/>
<feature type="transmembrane region" description="Helical" evidence="6">
    <location>
        <begin position="386"/>
        <end position="407"/>
    </location>
</feature>
<accession>A0A410DW21</accession>
<evidence type="ECO:0000256" key="4">
    <source>
        <dbReference type="ARBA" id="ARBA00022989"/>
    </source>
</evidence>
<gene>
    <name evidence="7" type="ORF">C1I91_17440</name>
</gene>
<dbReference type="PANTHER" id="PTHR23513:SF6">
    <property type="entry name" value="MAJOR FACILITATOR SUPERFAMILY ASSOCIATED DOMAIN-CONTAINING PROTEIN"/>
    <property type="match status" value="1"/>
</dbReference>
<protein>
    <submittedName>
        <fullName evidence="7">MFS transporter</fullName>
    </submittedName>
</protein>
<dbReference type="EMBL" id="CP025746">
    <property type="protein sequence ID" value="QAA33285.1"/>
    <property type="molecule type" value="Genomic_DNA"/>
</dbReference>
<feature type="transmembrane region" description="Helical" evidence="6">
    <location>
        <begin position="164"/>
        <end position="197"/>
    </location>
</feature>
<evidence type="ECO:0000256" key="1">
    <source>
        <dbReference type="ARBA" id="ARBA00004651"/>
    </source>
</evidence>
<evidence type="ECO:0000256" key="3">
    <source>
        <dbReference type="ARBA" id="ARBA00022692"/>
    </source>
</evidence>
<dbReference type="KEGG" id="cmah:C1I91_17440"/>
<keyword evidence="4 6" id="KW-1133">Transmembrane helix</keyword>